<comment type="caution">
    <text evidence="2">The sequence shown here is derived from an EMBL/GenBank/DDBJ whole genome shotgun (WGS) entry which is preliminary data.</text>
</comment>
<dbReference type="Pfam" id="PF07992">
    <property type="entry name" value="Pyr_redox_2"/>
    <property type="match status" value="2"/>
</dbReference>
<name>A0A7C4DZW3_CALS0</name>
<dbReference type="AlphaFoldDB" id="A0A7C4DZW3"/>
<organism evidence="2">
    <name type="scientific">Caldiarchaeum subterraneum</name>
    <dbReference type="NCBI Taxonomy" id="311458"/>
    <lineage>
        <taxon>Archaea</taxon>
        <taxon>Nitrososphaerota</taxon>
        <taxon>Candidatus Caldarchaeales</taxon>
        <taxon>Candidatus Caldarchaeaceae</taxon>
        <taxon>Candidatus Caldarchaeum</taxon>
    </lineage>
</organism>
<reference evidence="2" key="1">
    <citation type="journal article" date="2020" name="mSystems">
        <title>Genome- and Community-Level Interaction Insights into Carbon Utilization and Element Cycling Functions of Hydrothermarchaeota in Hydrothermal Sediment.</title>
        <authorList>
            <person name="Zhou Z."/>
            <person name="Liu Y."/>
            <person name="Xu W."/>
            <person name="Pan J."/>
            <person name="Luo Z.H."/>
            <person name="Li M."/>
        </authorList>
    </citation>
    <scope>NUCLEOTIDE SEQUENCE [LARGE SCALE GENOMIC DNA]</scope>
    <source>
        <strain evidence="2">SpSt-613</strain>
    </source>
</reference>
<dbReference type="InterPro" id="IPR052541">
    <property type="entry name" value="SQRD"/>
</dbReference>
<dbReference type="SUPFAM" id="SSF51905">
    <property type="entry name" value="FAD/NAD(P)-binding domain"/>
    <property type="match status" value="2"/>
</dbReference>
<dbReference type="EMBL" id="DTAD01000033">
    <property type="protein sequence ID" value="HGN90105.1"/>
    <property type="molecule type" value="Genomic_DNA"/>
</dbReference>
<sequence>MKHVVVVGGGTGGTLLANLLASKLRGEIDSGKIGVTLVSDNPHHVFQPANLEIAFHGAQPQKYIRKQNTLLSRRVQFLSEGVEKINIADRHLITSSGNELDYDYLVIATGSVADPSLTPGLAEASVNFHTSPWDASKVWQALSTFERGKVVLVIAGVPHKCPPAPTEAMFLLDEYFRKRGTRDRVELTFLTPYPHAYPAKTIADIVQPMLEERGVNIIPFFSIDQVDAAGKKVVSLEGEEVPYDLLIAVPPHRGARVAVVSEIGDKDGWIPADKHYMTVNGYDDVYAIGDATNIPISKSGVVAHLQAGIVAHNIASSITGADGKQKYNGRINCPLEVGGGKALFVSGTYTRPPKHMQPTRMRYLMKKSFASLYWLMLKGSLEPIFNIYFREKEENGS</sequence>
<dbReference type="PANTHER" id="PTHR43755">
    <property type="match status" value="1"/>
</dbReference>
<dbReference type="Gene3D" id="3.50.50.60">
    <property type="entry name" value="FAD/NAD(P)-binding domain"/>
    <property type="match status" value="2"/>
</dbReference>
<accession>A0A7C4DZW3</accession>
<feature type="domain" description="FAD/NAD(P)-binding" evidence="1">
    <location>
        <begin position="3"/>
        <end position="131"/>
    </location>
</feature>
<evidence type="ECO:0000259" key="1">
    <source>
        <dbReference type="Pfam" id="PF07992"/>
    </source>
</evidence>
<proteinExistence type="predicted"/>
<feature type="domain" description="FAD/NAD(P)-binding" evidence="1">
    <location>
        <begin position="199"/>
        <end position="295"/>
    </location>
</feature>
<dbReference type="InterPro" id="IPR036188">
    <property type="entry name" value="FAD/NAD-bd_sf"/>
</dbReference>
<protein>
    <submittedName>
        <fullName evidence="2">NAD(P)/FAD-dependent oxidoreductase</fullName>
    </submittedName>
</protein>
<gene>
    <name evidence="2" type="ORF">ENT82_03125</name>
</gene>
<dbReference type="InterPro" id="IPR023753">
    <property type="entry name" value="FAD/NAD-binding_dom"/>
</dbReference>
<dbReference type="GO" id="GO:0016491">
    <property type="term" value="F:oxidoreductase activity"/>
    <property type="evidence" value="ECO:0007669"/>
    <property type="project" value="InterPro"/>
</dbReference>
<evidence type="ECO:0000313" key="2">
    <source>
        <dbReference type="EMBL" id="HGN90105.1"/>
    </source>
</evidence>
<dbReference type="PANTHER" id="PTHR43755:SF1">
    <property type="entry name" value="FAD-DEPENDENT PYRIDINE NUCLEOTIDE-DISULPHIDE OXIDOREDUCTASE"/>
    <property type="match status" value="1"/>
</dbReference>